<gene>
    <name evidence="1" type="ORF">E6C76_04080</name>
</gene>
<evidence type="ECO:0000313" key="2">
    <source>
        <dbReference type="Proteomes" id="UP000308430"/>
    </source>
</evidence>
<dbReference type="RefSeq" id="WP_136346944.1">
    <property type="nucleotide sequence ID" value="NZ_SSOC01000001.1"/>
</dbReference>
<dbReference type="OrthoDB" id="9154607at2"/>
<comment type="caution">
    <text evidence="1">The sequence shown here is derived from an EMBL/GenBank/DDBJ whole genome shotgun (WGS) entry which is preliminary data.</text>
</comment>
<accession>A0A4S4B4D6</accession>
<organism evidence="1 2">
    <name type="scientific">Pseudothauera nasutitermitis</name>
    <dbReference type="NCBI Taxonomy" id="2565930"/>
    <lineage>
        <taxon>Bacteria</taxon>
        <taxon>Pseudomonadati</taxon>
        <taxon>Pseudomonadota</taxon>
        <taxon>Betaproteobacteria</taxon>
        <taxon>Rhodocyclales</taxon>
        <taxon>Zoogloeaceae</taxon>
        <taxon>Pseudothauera</taxon>
    </lineage>
</organism>
<dbReference type="EMBL" id="SSOC01000001">
    <property type="protein sequence ID" value="THF67542.1"/>
    <property type="molecule type" value="Genomic_DNA"/>
</dbReference>
<protein>
    <submittedName>
        <fullName evidence="1">Uncharacterized protein</fullName>
    </submittedName>
</protein>
<proteinExistence type="predicted"/>
<keyword evidence="2" id="KW-1185">Reference proteome</keyword>
<sequence length="62" mass="6639">MTPAEIVARLRAVAADMESLGAAMDYFGGFDGRMTQHGREMVGAAGIAREWADEIEAEAPLQ</sequence>
<dbReference type="AlphaFoldDB" id="A0A4S4B4D6"/>
<evidence type="ECO:0000313" key="1">
    <source>
        <dbReference type="EMBL" id="THF67542.1"/>
    </source>
</evidence>
<dbReference type="Proteomes" id="UP000308430">
    <property type="component" value="Unassembled WGS sequence"/>
</dbReference>
<reference evidence="1 2" key="1">
    <citation type="submission" date="2019-04" db="EMBL/GenBank/DDBJ databases">
        <title>Azoarcus nasutitermitis sp. nov. isolated from termite nest.</title>
        <authorList>
            <person name="Lin S.-Y."/>
            <person name="Hameed A."/>
            <person name="Hsu Y.-H."/>
            <person name="Young C.-C."/>
        </authorList>
    </citation>
    <scope>NUCLEOTIDE SEQUENCE [LARGE SCALE GENOMIC DNA]</scope>
    <source>
        <strain evidence="1 2">CC-YHH838</strain>
    </source>
</reference>
<name>A0A4S4B4D6_9RHOO</name>